<proteinExistence type="predicted"/>
<dbReference type="SUPFAM" id="SSF49785">
    <property type="entry name" value="Galactose-binding domain-like"/>
    <property type="match status" value="1"/>
</dbReference>
<dbReference type="InterPro" id="IPR008979">
    <property type="entry name" value="Galactose-bd-like_sf"/>
</dbReference>
<protein>
    <recommendedName>
        <fullName evidence="3">F5/8 type C domain-containing protein</fullName>
    </recommendedName>
</protein>
<name>A0A919E7M9_9ACTN</name>
<reference evidence="1" key="1">
    <citation type="journal article" date="2014" name="Int. J. Syst. Evol. Microbiol.">
        <title>Complete genome sequence of Corynebacterium casei LMG S-19264T (=DSM 44701T), isolated from a smear-ripened cheese.</title>
        <authorList>
            <consortium name="US DOE Joint Genome Institute (JGI-PGF)"/>
            <person name="Walter F."/>
            <person name="Albersmeier A."/>
            <person name="Kalinowski J."/>
            <person name="Ruckert C."/>
        </authorList>
    </citation>
    <scope>NUCLEOTIDE SEQUENCE</scope>
    <source>
        <strain evidence="1">JCM 3302</strain>
    </source>
</reference>
<reference evidence="1" key="2">
    <citation type="submission" date="2020-09" db="EMBL/GenBank/DDBJ databases">
        <authorList>
            <person name="Sun Q."/>
            <person name="Ohkuma M."/>
        </authorList>
    </citation>
    <scope>NUCLEOTIDE SEQUENCE</scope>
    <source>
        <strain evidence="1">JCM 3302</strain>
    </source>
</reference>
<dbReference type="Gene3D" id="2.60.120.260">
    <property type="entry name" value="Galactose-binding domain-like"/>
    <property type="match status" value="1"/>
</dbReference>
<sequence>MLLDAGGVPVGRVTWTDTLGNTTSLALSSAASRGTPALSGELRDITGTVTGVRASDEFDAVGEVADNLLRKSRSKWLAQDASAELDFTFESPAVVSDYRPTSANDFPGRDPRAWALQGSHDGLSWTTLDTRSGERFMRRFETNEYTFANTTPYRHYRLNITENSGDGETQLSRVEFFTAEATGSSAEEVADFIGYHIPAGGDPVGYRGTTVPGPWSGTEPQDTRREGLLVGALGETARGLDEAARLIGKLATYLATTPTHQA</sequence>
<dbReference type="AlphaFoldDB" id="A0A919E7M9"/>
<dbReference type="RefSeq" id="WP_189908438.1">
    <property type="nucleotide sequence ID" value="NZ_BNBC01000111.1"/>
</dbReference>
<dbReference type="Proteomes" id="UP000641386">
    <property type="component" value="Unassembled WGS sequence"/>
</dbReference>
<organism evidence="1 2">
    <name type="scientific">Streptomyces spiralis</name>
    <dbReference type="NCBI Taxonomy" id="66376"/>
    <lineage>
        <taxon>Bacteria</taxon>
        <taxon>Bacillati</taxon>
        <taxon>Actinomycetota</taxon>
        <taxon>Actinomycetes</taxon>
        <taxon>Kitasatosporales</taxon>
        <taxon>Streptomycetaceae</taxon>
        <taxon>Streptomyces</taxon>
    </lineage>
</organism>
<evidence type="ECO:0000313" key="2">
    <source>
        <dbReference type="Proteomes" id="UP000641386"/>
    </source>
</evidence>
<keyword evidence="2" id="KW-1185">Reference proteome</keyword>
<comment type="caution">
    <text evidence="1">The sequence shown here is derived from an EMBL/GenBank/DDBJ whole genome shotgun (WGS) entry which is preliminary data.</text>
</comment>
<evidence type="ECO:0008006" key="3">
    <source>
        <dbReference type="Google" id="ProtNLM"/>
    </source>
</evidence>
<evidence type="ECO:0000313" key="1">
    <source>
        <dbReference type="EMBL" id="GHF21480.1"/>
    </source>
</evidence>
<gene>
    <name evidence="1" type="ORF">GCM10014715_89500</name>
</gene>
<dbReference type="EMBL" id="BNBC01000111">
    <property type="protein sequence ID" value="GHF21480.1"/>
    <property type="molecule type" value="Genomic_DNA"/>
</dbReference>
<accession>A0A919E7M9</accession>